<name>A0A8H7IMI3_9AGAM</name>
<feature type="compositionally biased region" description="Acidic residues" evidence="1">
    <location>
        <begin position="70"/>
        <end position="84"/>
    </location>
</feature>
<feature type="compositionally biased region" description="Basic and acidic residues" evidence="1">
    <location>
        <begin position="18"/>
        <end position="34"/>
    </location>
</feature>
<proteinExistence type="predicted"/>
<comment type="caution">
    <text evidence="2">The sequence shown here is derived from an EMBL/GenBank/DDBJ whole genome shotgun (WGS) entry which is preliminary data.</text>
</comment>
<gene>
    <name evidence="2" type="ORF">RHS01_00158</name>
</gene>
<dbReference type="EMBL" id="JACYCF010000001">
    <property type="protein sequence ID" value="KAF8761934.1"/>
    <property type="molecule type" value="Genomic_DNA"/>
</dbReference>
<dbReference type="AlphaFoldDB" id="A0A8H7IMI3"/>
<accession>A0A8H7IMI3</accession>
<evidence type="ECO:0000313" key="3">
    <source>
        <dbReference type="Proteomes" id="UP000614334"/>
    </source>
</evidence>
<sequence>MVAKVASESQTTSAGVRRNPERKRVAPVRYDPEIPGRAGQRTRAPRNQGNERVKENWNPDIRDEFVGEQIAEEDSRETEPDEREETSPQALSWRAGVGRTTNETSGTR</sequence>
<dbReference type="Proteomes" id="UP000614334">
    <property type="component" value="Unassembled WGS sequence"/>
</dbReference>
<reference evidence="2" key="1">
    <citation type="submission" date="2020-09" db="EMBL/GenBank/DDBJ databases">
        <title>Comparative genome analyses of four rice-infecting Rhizoctonia solani isolates reveal extensive enrichment of homogalacturonan modification genes.</title>
        <authorList>
            <person name="Lee D.-Y."/>
            <person name="Jeon J."/>
            <person name="Kim K.-T."/>
            <person name="Cheong K."/>
            <person name="Song H."/>
            <person name="Choi G."/>
            <person name="Ko J."/>
            <person name="Opiyo S.O."/>
            <person name="Zuo S."/>
            <person name="Madhav S."/>
            <person name="Lee Y.-H."/>
            <person name="Wang G.-L."/>
        </authorList>
    </citation>
    <scope>NUCLEOTIDE SEQUENCE</scope>
    <source>
        <strain evidence="2">AG1-IA B2</strain>
    </source>
</reference>
<organism evidence="2 3">
    <name type="scientific">Rhizoctonia solani</name>
    <dbReference type="NCBI Taxonomy" id="456999"/>
    <lineage>
        <taxon>Eukaryota</taxon>
        <taxon>Fungi</taxon>
        <taxon>Dikarya</taxon>
        <taxon>Basidiomycota</taxon>
        <taxon>Agaricomycotina</taxon>
        <taxon>Agaricomycetes</taxon>
        <taxon>Cantharellales</taxon>
        <taxon>Ceratobasidiaceae</taxon>
        <taxon>Rhizoctonia</taxon>
    </lineage>
</organism>
<feature type="compositionally biased region" description="Basic and acidic residues" evidence="1">
    <location>
        <begin position="49"/>
        <end position="65"/>
    </location>
</feature>
<evidence type="ECO:0000313" key="2">
    <source>
        <dbReference type="EMBL" id="KAF8761934.1"/>
    </source>
</evidence>
<protein>
    <submittedName>
        <fullName evidence="2">Uncharacterized protein</fullName>
    </submittedName>
</protein>
<feature type="region of interest" description="Disordered" evidence="1">
    <location>
        <begin position="1"/>
        <end position="108"/>
    </location>
</feature>
<feature type="compositionally biased region" description="Polar residues" evidence="1">
    <location>
        <begin position="99"/>
        <end position="108"/>
    </location>
</feature>
<evidence type="ECO:0000256" key="1">
    <source>
        <dbReference type="SAM" id="MobiDB-lite"/>
    </source>
</evidence>